<dbReference type="RefSeq" id="WP_386197085.1">
    <property type="nucleotide sequence ID" value="NZ_JBHSBC010000066.1"/>
</dbReference>
<dbReference type="InterPro" id="IPR010071">
    <property type="entry name" value="AA_adenyl_dom"/>
</dbReference>
<proteinExistence type="predicted"/>
<dbReference type="Pfam" id="PF00501">
    <property type="entry name" value="AMP-binding"/>
    <property type="match status" value="1"/>
</dbReference>
<dbReference type="Pfam" id="PF00550">
    <property type="entry name" value="PP-binding"/>
    <property type="match status" value="1"/>
</dbReference>
<organism evidence="4 5">
    <name type="scientific">Streptosporangium jomthongense</name>
    <dbReference type="NCBI Taxonomy" id="1193683"/>
    <lineage>
        <taxon>Bacteria</taxon>
        <taxon>Bacillati</taxon>
        <taxon>Actinomycetota</taxon>
        <taxon>Actinomycetes</taxon>
        <taxon>Streptosporangiales</taxon>
        <taxon>Streptosporangiaceae</taxon>
        <taxon>Streptosporangium</taxon>
    </lineage>
</organism>
<dbReference type="Gene3D" id="3.30.559.10">
    <property type="entry name" value="Chloramphenicol acetyltransferase-like domain"/>
    <property type="match status" value="1"/>
</dbReference>
<dbReference type="Gene3D" id="3.30.300.30">
    <property type="match status" value="1"/>
</dbReference>
<dbReference type="NCBIfam" id="TIGR01733">
    <property type="entry name" value="AA-adenyl-dom"/>
    <property type="match status" value="1"/>
</dbReference>
<evidence type="ECO:0000256" key="2">
    <source>
        <dbReference type="SAM" id="MobiDB-lite"/>
    </source>
</evidence>
<comment type="cofactor">
    <cofactor evidence="1">
        <name>pantetheine 4'-phosphate</name>
        <dbReference type="ChEBI" id="CHEBI:47942"/>
    </cofactor>
</comment>
<dbReference type="Gene3D" id="3.40.50.12780">
    <property type="entry name" value="N-terminal domain of ligase-like"/>
    <property type="match status" value="1"/>
</dbReference>
<keyword evidence="5" id="KW-1185">Reference proteome</keyword>
<dbReference type="InterPro" id="IPR020845">
    <property type="entry name" value="AMP-binding_CS"/>
</dbReference>
<feature type="compositionally biased region" description="Basic and acidic residues" evidence="2">
    <location>
        <begin position="1001"/>
        <end position="1017"/>
    </location>
</feature>
<dbReference type="SUPFAM" id="SSF56801">
    <property type="entry name" value="Acetyl-CoA synthetase-like"/>
    <property type="match status" value="1"/>
</dbReference>
<sequence>MRYEFPVSPTQARLLVLDRMHPGTAQYNVPVAFAVHGPFDVEAFRRALETLVARHESLRTVFRVRDGEYVQVVCDSAELAFTDVARLDLRAEAARPFDVERGPLLRCAVHTVSADLHRVLLVAHHLICDGWSLQILLDELATAYGGAELEPLELQYPGYAAWRREHPAEEAVAYWAGSLSGAPHTLALPTDRPRPPVQGTAGGVERLPLPPDTPHRLAKLARDRGTTSFTVLFAAFAAFLGRVTGQRDLVIGVPVSGRDHPSVQGVVGLLTNTLAVRADLTGDPTFGELVDRLHDRLLDGRLHHDAPLEAVVEAVVSERQLSHDPLVQVMFSYYGDTSLTLRLPGTRVERIELILDEAKFDLLLYVERWDGELLGHVVYRSDLFDAATVGHWARSLRVMLEGLLEHPDLPISRIGMLNAEQFALATRFPAGPPAPASPLVPELIAATAAERPDSVAVTYGEATLTYRELLRRADDLAVRLRGAGVGPEVPVGLLLPRSLEMAVSALAVLRAGGAYVPLDPGHPPARLAAMVSGTRVHLLVTGDGTRALARQLDVPVLDELGPLEPPPGPPKPGNLAYVLFTSGSTGAPKGVAVEHGALLNLVTAVRGQFPVTRDDRVLQYVNFGFDVAVSDLLFTWTAGAELHIPHEYERLGEDLLARLQDSRITYAFLPPAAAMSMPPHELPDLRTLAVGGETVPPELVRRWWAPHRRIVNAYGPSETTVYSTLADLEPGEPVVLGRPVAGVRVYVLDERLRPVPVGVTGEIYVAGAGLARGYAERPGLTAERFVAAPYGPPGSRMYRTGDLGRYDADGVLSYLGRTDTQVKIRGFRIELGEIESLLATHPLVSVAAARVVGEDDGRRLAAYAVAPGADPAALRAWLAEHLPGYMMPDTVTLLDELPVNRSGKVDRTRLPEPLAVHRGPTEPHHTPSGATEELIAGIWRRVLGVEHIGTHDNFFDVGGTSIRLLTVLAALHDQGHDELALVELFRHPTVATLAARLDGVTRPHHDQDRRHGADRRARLAARTRRRS</sequence>
<dbReference type="InterPro" id="IPR001242">
    <property type="entry name" value="Condensation_dom"/>
</dbReference>
<evidence type="ECO:0000256" key="1">
    <source>
        <dbReference type="ARBA" id="ARBA00001957"/>
    </source>
</evidence>
<accession>A0ABV8FGU9</accession>
<dbReference type="InterPro" id="IPR023213">
    <property type="entry name" value="CAT-like_dom_sf"/>
</dbReference>
<dbReference type="InterPro" id="IPR045851">
    <property type="entry name" value="AMP-bd_C_sf"/>
</dbReference>
<dbReference type="PROSITE" id="PS50075">
    <property type="entry name" value="CARRIER"/>
    <property type="match status" value="1"/>
</dbReference>
<dbReference type="Pfam" id="PF13193">
    <property type="entry name" value="AMP-binding_C"/>
    <property type="match status" value="1"/>
</dbReference>
<feature type="compositionally biased region" description="Basic residues" evidence="2">
    <location>
        <begin position="1018"/>
        <end position="1027"/>
    </location>
</feature>
<dbReference type="PANTHER" id="PTHR45527:SF1">
    <property type="entry name" value="FATTY ACID SYNTHASE"/>
    <property type="match status" value="1"/>
</dbReference>
<dbReference type="EMBL" id="JBHSBC010000066">
    <property type="protein sequence ID" value="MFC3986718.1"/>
    <property type="molecule type" value="Genomic_DNA"/>
</dbReference>
<evidence type="ECO:0000259" key="3">
    <source>
        <dbReference type="PROSITE" id="PS50075"/>
    </source>
</evidence>
<feature type="region of interest" description="Disordered" evidence="2">
    <location>
        <begin position="1001"/>
        <end position="1027"/>
    </location>
</feature>
<protein>
    <submittedName>
        <fullName evidence="4">Amino acid adenylation domain-containing protein</fullName>
    </submittedName>
</protein>
<reference evidence="5" key="1">
    <citation type="journal article" date="2019" name="Int. J. Syst. Evol. Microbiol.">
        <title>The Global Catalogue of Microorganisms (GCM) 10K type strain sequencing project: providing services to taxonomists for standard genome sequencing and annotation.</title>
        <authorList>
            <consortium name="The Broad Institute Genomics Platform"/>
            <consortium name="The Broad Institute Genome Sequencing Center for Infectious Disease"/>
            <person name="Wu L."/>
            <person name="Ma J."/>
        </authorList>
    </citation>
    <scope>NUCLEOTIDE SEQUENCE [LARGE SCALE GENOMIC DNA]</scope>
    <source>
        <strain evidence="5">TBRC 7912</strain>
    </source>
</reference>
<dbReference type="SUPFAM" id="SSF52777">
    <property type="entry name" value="CoA-dependent acyltransferases"/>
    <property type="match status" value="2"/>
</dbReference>
<evidence type="ECO:0000313" key="4">
    <source>
        <dbReference type="EMBL" id="MFC3986718.1"/>
    </source>
</evidence>
<dbReference type="InterPro" id="IPR000873">
    <property type="entry name" value="AMP-dep_synth/lig_dom"/>
</dbReference>
<dbReference type="InterPro" id="IPR036736">
    <property type="entry name" value="ACP-like_sf"/>
</dbReference>
<dbReference type="PANTHER" id="PTHR45527">
    <property type="entry name" value="NONRIBOSOMAL PEPTIDE SYNTHETASE"/>
    <property type="match status" value="1"/>
</dbReference>
<dbReference type="Gene3D" id="3.30.559.30">
    <property type="entry name" value="Nonribosomal peptide synthetase, condensation domain"/>
    <property type="match status" value="1"/>
</dbReference>
<dbReference type="CDD" id="cd19531">
    <property type="entry name" value="LCL_NRPS-like"/>
    <property type="match status" value="1"/>
</dbReference>
<dbReference type="Proteomes" id="UP001595698">
    <property type="component" value="Unassembled WGS sequence"/>
</dbReference>
<dbReference type="SUPFAM" id="SSF47336">
    <property type="entry name" value="ACP-like"/>
    <property type="match status" value="1"/>
</dbReference>
<dbReference type="InterPro" id="IPR025110">
    <property type="entry name" value="AMP-bd_C"/>
</dbReference>
<comment type="caution">
    <text evidence="4">The sequence shown here is derived from an EMBL/GenBank/DDBJ whole genome shotgun (WGS) entry which is preliminary data.</text>
</comment>
<dbReference type="Gene3D" id="1.10.1200.10">
    <property type="entry name" value="ACP-like"/>
    <property type="match status" value="1"/>
</dbReference>
<name>A0ABV8FGU9_9ACTN</name>
<dbReference type="InterPro" id="IPR009081">
    <property type="entry name" value="PP-bd_ACP"/>
</dbReference>
<dbReference type="InterPro" id="IPR042099">
    <property type="entry name" value="ANL_N_sf"/>
</dbReference>
<feature type="domain" description="Carrier" evidence="3">
    <location>
        <begin position="926"/>
        <end position="1001"/>
    </location>
</feature>
<dbReference type="Pfam" id="PF00668">
    <property type="entry name" value="Condensation"/>
    <property type="match status" value="1"/>
</dbReference>
<evidence type="ECO:0000313" key="5">
    <source>
        <dbReference type="Proteomes" id="UP001595698"/>
    </source>
</evidence>
<dbReference type="PROSITE" id="PS00455">
    <property type="entry name" value="AMP_BINDING"/>
    <property type="match status" value="1"/>
</dbReference>
<gene>
    <name evidence="4" type="ORF">ACFOYY_41775</name>
</gene>